<proteinExistence type="predicted"/>
<dbReference type="AlphaFoldDB" id="U9UKT4"/>
<sequence>MKDNHVNEEPIVTLEPFVPEEELEENLLQENPGATVDFKLIIDNICIRSEMEKWRRTSKYIEEIHKQDLLRYNIIDTISSSGTKARGLFKHQWDDIISNIEKFLVSPYTTLLSSDFDSVSDSDDQDIKWMLVIFDLLLNTAKRLCDAIMTEREKVMLILGHYTDVAVVVCILMYITSNPLQIDNDNTMIANFTTDHEQCEWVGYRQKKDSTGEIYPSRFLITDDTDYVIAEVLKESYNTVPHSTAPW</sequence>
<dbReference type="EMBL" id="KI281227">
    <property type="protein sequence ID" value="ESA16216.1"/>
    <property type="molecule type" value="Genomic_DNA"/>
</dbReference>
<evidence type="ECO:0000313" key="1">
    <source>
        <dbReference type="EMBL" id="ESA16216.1"/>
    </source>
</evidence>
<dbReference type="VEuPathDB" id="FungiDB:RhiirFUN_020714"/>
<dbReference type="HOGENOM" id="CLU_1125039_0_0_1"/>
<name>U9UKT4_RHIID</name>
<organism evidence="1">
    <name type="scientific">Rhizophagus irregularis (strain DAOM 181602 / DAOM 197198 / MUCL 43194)</name>
    <name type="common">Arbuscular mycorrhizal fungus</name>
    <name type="synonym">Glomus intraradices</name>
    <dbReference type="NCBI Taxonomy" id="747089"/>
    <lineage>
        <taxon>Eukaryota</taxon>
        <taxon>Fungi</taxon>
        <taxon>Fungi incertae sedis</taxon>
        <taxon>Mucoromycota</taxon>
        <taxon>Glomeromycotina</taxon>
        <taxon>Glomeromycetes</taxon>
        <taxon>Glomerales</taxon>
        <taxon>Glomeraceae</taxon>
        <taxon>Rhizophagus</taxon>
    </lineage>
</organism>
<gene>
    <name evidence="1" type="ORF">GLOINDRAFT_94561</name>
</gene>
<protein>
    <submittedName>
        <fullName evidence="1">Uncharacterized protein</fullName>
    </submittedName>
</protein>
<reference evidence="1" key="1">
    <citation type="submission" date="2013-07" db="EMBL/GenBank/DDBJ databases">
        <title>The genome of an arbuscular mycorrhizal fungus provides insights into the evolution of the oldest plant symbiosis.</title>
        <authorList>
            <consortium name="DOE Joint Genome Institute"/>
            <person name="Tisserant E."/>
            <person name="Malbreil M."/>
            <person name="Kuo A."/>
            <person name="Kohler A."/>
            <person name="Symeonidi A."/>
            <person name="Balestrini R."/>
            <person name="Charron P."/>
            <person name="Duensing N."/>
            <person name="Frei-dit-Frey N."/>
            <person name="Gianinazzi-Pearson V."/>
            <person name="Gilbert B."/>
            <person name="Handa Y."/>
            <person name="Hijri M."/>
            <person name="Kaul R."/>
            <person name="Kawaguchi M."/>
            <person name="Krajinski F."/>
            <person name="Lammers P."/>
            <person name="Lapierre D."/>
            <person name="Masclaux F.G."/>
            <person name="Murat C."/>
            <person name="Morin E."/>
            <person name="Ndikumana S."/>
            <person name="Pagni M."/>
            <person name="Petitpierre D."/>
            <person name="Requena N."/>
            <person name="Rosikiewicz P."/>
            <person name="Riley R."/>
            <person name="Saito K."/>
            <person name="San Clemente H."/>
            <person name="Shapiro H."/>
            <person name="van Tuinen D."/>
            <person name="Becard G."/>
            <person name="Bonfante P."/>
            <person name="Paszkowski U."/>
            <person name="Shachar-Hill Y."/>
            <person name="Young J.P."/>
            <person name="Sanders I.R."/>
            <person name="Henrissat B."/>
            <person name="Rensing S.A."/>
            <person name="Grigoriev I.V."/>
            <person name="Corradi N."/>
            <person name="Roux C."/>
            <person name="Martin F."/>
        </authorList>
    </citation>
    <scope>NUCLEOTIDE SEQUENCE</scope>
    <source>
        <strain evidence="1">DAOM 197198</strain>
    </source>
</reference>
<accession>U9UKT4</accession>